<dbReference type="SUPFAM" id="SSF46689">
    <property type="entry name" value="Homeodomain-like"/>
    <property type="match status" value="1"/>
</dbReference>
<comment type="caution">
    <text evidence="4">The sequence shown here is derived from an EMBL/GenBank/DDBJ whole genome shotgun (WGS) entry which is preliminary data.</text>
</comment>
<dbReference type="PANTHER" id="PTHR43479:SF11">
    <property type="entry name" value="ACREF_ENVCD OPERON REPRESSOR-RELATED"/>
    <property type="match status" value="1"/>
</dbReference>
<dbReference type="InterPro" id="IPR023772">
    <property type="entry name" value="DNA-bd_HTH_TetR-type_CS"/>
</dbReference>
<sequence length="230" mass="26522">MTTKEKIINTATNLFLTKGYDTVSIEEIIRNTGIAKGTFYHHFKSKEELLETIVELMAEESLQQLKQILEDDSLSILEKTKRITNKATQYKLDRLPVIIETLKTWLNPASLTMRKKLEELTYKKTLPFYKEYIIQGQKEGTFDIGRMNPSNAARFIITLSLAITTEVAEYLLGLAKNPEYEQKLIELMDSYQYAYERILGLQEGSLDFRTDEFISAAKKYLVQGEKHGNS</sequence>
<evidence type="ECO:0000313" key="4">
    <source>
        <dbReference type="EMBL" id="MEM5947544.1"/>
    </source>
</evidence>
<dbReference type="PRINTS" id="PR00455">
    <property type="entry name" value="HTHTETR"/>
</dbReference>
<dbReference type="PROSITE" id="PS50977">
    <property type="entry name" value="HTH_TETR_2"/>
    <property type="match status" value="1"/>
</dbReference>
<keyword evidence="1 2" id="KW-0238">DNA-binding</keyword>
<reference evidence="4 5" key="1">
    <citation type="submission" date="2024-03" db="EMBL/GenBank/DDBJ databases">
        <title>Ignisphaera cupida sp. nov., a hyperthermophilic hydrolytic archaeon from a hot spring of Kamchatka, and proposal of Ignisphaeraceae fam. nov.</title>
        <authorList>
            <person name="Podosokorskaya O.A."/>
            <person name="Elcheninov A.G."/>
            <person name="Maltseva A.I."/>
            <person name="Zayulina K.S."/>
            <person name="Novikov A."/>
            <person name="Merkel A.Y."/>
        </authorList>
    </citation>
    <scope>NUCLEOTIDE SEQUENCE [LARGE SCALE GENOMIC DNA]</scope>
    <source>
        <strain evidence="4 5">38H-sp</strain>
    </source>
</reference>
<dbReference type="PROSITE" id="PS01081">
    <property type="entry name" value="HTH_TETR_1"/>
    <property type="match status" value="1"/>
</dbReference>
<dbReference type="RefSeq" id="WP_420068992.1">
    <property type="nucleotide sequence ID" value="NZ_JBCHKQ010000001.1"/>
</dbReference>
<dbReference type="EMBL" id="JBCHKQ010000001">
    <property type="protein sequence ID" value="MEM5947544.1"/>
    <property type="molecule type" value="Genomic_DNA"/>
</dbReference>
<gene>
    <name evidence="4" type="ORF">WKV44_03200</name>
</gene>
<dbReference type="Pfam" id="PF00440">
    <property type="entry name" value="TetR_N"/>
    <property type="match status" value="1"/>
</dbReference>
<keyword evidence="5" id="KW-1185">Reference proteome</keyword>
<evidence type="ECO:0000256" key="2">
    <source>
        <dbReference type="PROSITE-ProRule" id="PRU00335"/>
    </source>
</evidence>
<proteinExistence type="predicted"/>
<evidence type="ECO:0000259" key="3">
    <source>
        <dbReference type="PROSITE" id="PS50977"/>
    </source>
</evidence>
<protein>
    <submittedName>
        <fullName evidence="4">TetR/AcrR family transcriptional regulator</fullName>
    </submittedName>
</protein>
<accession>A0ABU9UA64</accession>
<feature type="domain" description="HTH tetR-type" evidence="3">
    <location>
        <begin position="1"/>
        <end position="61"/>
    </location>
</feature>
<name>A0ABU9UA64_9SPIR</name>
<dbReference type="InterPro" id="IPR050624">
    <property type="entry name" value="HTH-type_Tx_Regulator"/>
</dbReference>
<feature type="DNA-binding region" description="H-T-H motif" evidence="2">
    <location>
        <begin position="24"/>
        <end position="43"/>
    </location>
</feature>
<dbReference type="Proteomes" id="UP001466331">
    <property type="component" value="Unassembled WGS sequence"/>
</dbReference>
<organism evidence="4 5">
    <name type="scientific">Rarispira pelagica</name>
    <dbReference type="NCBI Taxonomy" id="3141764"/>
    <lineage>
        <taxon>Bacteria</taxon>
        <taxon>Pseudomonadati</taxon>
        <taxon>Spirochaetota</taxon>
        <taxon>Spirochaetia</taxon>
        <taxon>Winmispirales</taxon>
        <taxon>Winmispiraceae</taxon>
        <taxon>Rarispira</taxon>
    </lineage>
</organism>
<dbReference type="InterPro" id="IPR009057">
    <property type="entry name" value="Homeodomain-like_sf"/>
</dbReference>
<dbReference type="PANTHER" id="PTHR43479">
    <property type="entry name" value="ACREF/ENVCD OPERON REPRESSOR-RELATED"/>
    <property type="match status" value="1"/>
</dbReference>
<dbReference type="InterPro" id="IPR001647">
    <property type="entry name" value="HTH_TetR"/>
</dbReference>
<evidence type="ECO:0000313" key="5">
    <source>
        <dbReference type="Proteomes" id="UP001466331"/>
    </source>
</evidence>
<evidence type="ECO:0000256" key="1">
    <source>
        <dbReference type="ARBA" id="ARBA00023125"/>
    </source>
</evidence>
<dbReference type="Gene3D" id="1.10.357.10">
    <property type="entry name" value="Tetracycline Repressor, domain 2"/>
    <property type="match status" value="1"/>
</dbReference>